<dbReference type="FunFam" id="3.40.850.10:FF:000004">
    <property type="entry name" value="Kinesin-like protein isoform 2"/>
    <property type="match status" value="1"/>
</dbReference>
<feature type="coiled-coil region" evidence="11">
    <location>
        <begin position="436"/>
        <end position="463"/>
    </location>
</feature>
<feature type="domain" description="Kinesin motor" evidence="12">
    <location>
        <begin position="5"/>
        <end position="350"/>
    </location>
</feature>
<dbReference type="CDD" id="cd01365">
    <property type="entry name" value="KISc_KIF1A_KIF1B"/>
    <property type="match status" value="1"/>
</dbReference>
<name>A0A3B4ANJ5_9GOBI</name>
<evidence type="ECO:0000256" key="9">
    <source>
        <dbReference type="PROSITE-ProRule" id="PRU00283"/>
    </source>
</evidence>
<dbReference type="GO" id="GO:0005524">
    <property type="term" value="F:ATP binding"/>
    <property type="evidence" value="ECO:0007669"/>
    <property type="project" value="UniProtKB-UniRule"/>
</dbReference>
<reference evidence="13" key="2">
    <citation type="submission" date="2025-09" db="UniProtKB">
        <authorList>
            <consortium name="Ensembl"/>
        </authorList>
    </citation>
    <scope>IDENTIFICATION</scope>
</reference>
<keyword evidence="3 10" id="KW-0493">Microtubule</keyword>
<dbReference type="InterPro" id="IPR032405">
    <property type="entry name" value="Kinesin_assoc"/>
</dbReference>
<dbReference type="PANTHER" id="PTHR47117:SF2">
    <property type="entry name" value="KINESIN-LIKE PROTEIN KIF1A ISOFORM X1"/>
    <property type="match status" value="1"/>
</dbReference>
<organism evidence="13 14">
    <name type="scientific">Periophthalmus magnuspinnatus</name>
    <dbReference type="NCBI Taxonomy" id="409849"/>
    <lineage>
        <taxon>Eukaryota</taxon>
        <taxon>Metazoa</taxon>
        <taxon>Chordata</taxon>
        <taxon>Craniata</taxon>
        <taxon>Vertebrata</taxon>
        <taxon>Euteleostomi</taxon>
        <taxon>Actinopterygii</taxon>
        <taxon>Neopterygii</taxon>
        <taxon>Teleostei</taxon>
        <taxon>Neoteleostei</taxon>
        <taxon>Acanthomorphata</taxon>
        <taxon>Gobiaria</taxon>
        <taxon>Gobiiformes</taxon>
        <taxon>Gobioidei</taxon>
        <taxon>Gobiidae</taxon>
        <taxon>Oxudercinae</taxon>
        <taxon>Periophthalmus</taxon>
    </lineage>
</organism>
<dbReference type="Ensembl" id="ENSPMGT00000019933.1">
    <property type="protein sequence ID" value="ENSPMGP00000018688.1"/>
    <property type="gene ID" value="ENSPMGG00000015242.1"/>
</dbReference>
<evidence type="ECO:0000256" key="1">
    <source>
        <dbReference type="ARBA" id="ARBA00004245"/>
    </source>
</evidence>
<keyword evidence="8" id="KW-0206">Cytoskeleton</keyword>
<protein>
    <recommendedName>
        <fullName evidence="10">Kinesin-like protein</fullName>
    </recommendedName>
</protein>
<dbReference type="PANTHER" id="PTHR47117">
    <property type="entry name" value="STAR-RELATED LIPID TRANSFER PROTEIN 9"/>
    <property type="match status" value="1"/>
</dbReference>
<keyword evidence="2" id="KW-0963">Cytoplasm</keyword>
<keyword evidence="7 9" id="KW-0505">Motor protein</keyword>
<evidence type="ECO:0000256" key="2">
    <source>
        <dbReference type="ARBA" id="ARBA00022490"/>
    </source>
</evidence>
<evidence type="ECO:0000256" key="4">
    <source>
        <dbReference type="ARBA" id="ARBA00022741"/>
    </source>
</evidence>
<keyword evidence="6 11" id="KW-0175">Coiled coil</keyword>
<accession>A0A3B4ANJ5</accession>
<comment type="subcellular location">
    <subcellularLocation>
        <location evidence="1">Cytoplasm</location>
        <location evidence="1">Cytoskeleton</location>
    </subcellularLocation>
</comment>
<evidence type="ECO:0000313" key="14">
    <source>
        <dbReference type="Proteomes" id="UP000261520"/>
    </source>
</evidence>
<dbReference type="Gene3D" id="2.60.200.20">
    <property type="match status" value="1"/>
</dbReference>
<dbReference type="GO" id="GO:0008017">
    <property type="term" value="F:microtubule binding"/>
    <property type="evidence" value="ECO:0007669"/>
    <property type="project" value="InterPro"/>
</dbReference>
<dbReference type="InterPro" id="IPR036961">
    <property type="entry name" value="Kinesin_motor_dom_sf"/>
</dbReference>
<dbReference type="GO" id="GO:0007018">
    <property type="term" value="P:microtubule-based movement"/>
    <property type="evidence" value="ECO:0007669"/>
    <property type="project" value="InterPro"/>
</dbReference>
<dbReference type="Gene3D" id="3.40.850.10">
    <property type="entry name" value="Kinesin motor domain"/>
    <property type="match status" value="1"/>
</dbReference>
<comment type="similarity">
    <text evidence="9 10">Belongs to the TRAFAC class myosin-kinesin ATPase superfamily. Kinesin family.</text>
</comment>
<dbReference type="InterPro" id="IPR001752">
    <property type="entry name" value="Kinesin_motor_dom"/>
</dbReference>
<evidence type="ECO:0000256" key="8">
    <source>
        <dbReference type="ARBA" id="ARBA00023212"/>
    </source>
</evidence>
<dbReference type="InterPro" id="IPR019821">
    <property type="entry name" value="Kinesin_motor_CS"/>
</dbReference>
<keyword evidence="5 9" id="KW-0067">ATP-binding</keyword>
<dbReference type="Proteomes" id="UP000261520">
    <property type="component" value="Unplaced"/>
</dbReference>
<dbReference type="AlphaFoldDB" id="A0A3B4ANJ5"/>
<evidence type="ECO:0000256" key="3">
    <source>
        <dbReference type="ARBA" id="ARBA00022701"/>
    </source>
</evidence>
<proteinExistence type="inferred from homology"/>
<dbReference type="PRINTS" id="PR00380">
    <property type="entry name" value="KINESINHEAVY"/>
</dbReference>
<dbReference type="GO" id="GO:0005874">
    <property type="term" value="C:microtubule"/>
    <property type="evidence" value="ECO:0007669"/>
    <property type="project" value="UniProtKB-KW"/>
</dbReference>
<dbReference type="InterPro" id="IPR008984">
    <property type="entry name" value="SMAD_FHA_dom_sf"/>
</dbReference>
<evidence type="ECO:0000256" key="10">
    <source>
        <dbReference type="RuleBase" id="RU000394"/>
    </source>
</evidence>
<dbReference type="SMART" id="SM00129">
    <property type="entry name" value="KISc"/>
    <property type="match status" value="1"/>
</dbReference>
<evidence type="ECO:0000256" key="11">
    <source>
        <dbReference type="SAM" id="Coils"/>
    </source>
</evidence>
<dbReference type="SUPFAM" id="SSF49879">
    <property type="entry name" value="SMAD/FHA domain"/>
    <property type="match status" value="1"/>
</dbReference>
<evidence type="ECO:0000256" key="7">
    <source>
        <dbReference type="ARBA" id="ARBA00023175"/>
    </source>
</evidence>
<evidence type="ECO:0000313" key="13">
    <source>
        <dbReference type="Ensembl" id="ENSPMGP00000018688.1"/>
    </source>
</evidence>
<sequence length="565" mass="62997">MAGASVKVAVRVRPFNSREISRESKCIIQMSGNTTTIINPKQAKDNKSFNFDYSYWSHTTPEDVNYASQMLVYKDIGEEMLLHAFEGYNVCIFAYGQTGAGKSYTMMGKQDVKDQQGIIPLMCEDLFSKINENTDNSLSYSVEVSYMEIYCERVRDLLNPKNKGNLRVREHPLLGPYVEDLSKLAVTSYNDIQDLMDSGNKARTVAATNMNETSSRSHAVFNIIFTQRRHDADTDNVSEKVSKISLVDLAGSERADSTGAKGTRLKEGANINKSLTTLGKVISALAEVVRLCKKKVESFIPYRDSVLTWLLRENLGGNSRTAMVAALSPADINYDETLSTLRYADRAKQIRCNAVINEDPNNRLVRELKEEVSRLKDLLYAQGLDVSNFKNNNNKGFSTVTNAMTGMSPSPSLSALSSRAGSIASLHDRIMFSPGSEEAIERLKETEKIIAELNETWEEKLRRTEAIRMEREALLAEMGVAMREDGGTLGVFSPKKTPHLVNLNEDPLMSECLLYYIKDGITSRQDIVLSGHFIKEEHCTFTSSSDANGESEITLLCYILLPCGC</sequence>
<dbReference type="GO" id="GO:0003777">
    <property type="term" value="F:microtubule motor activity"/>
    <property type="evidence" value="ECO:0007669"/>
    <property type="project" value="InterPro"/>
</dbReference>
<reference evidence="13" key="1">
    <citation type="submission" date="2025-08" db="UniProtKB">
        <authorList>
            <consortium name="Ensembl"/>
        </authorList>
    </citation>
    <scope>IDENTIFICATION</scope>
</reference>
<evidence type="ECO:0000259" key="12">
    <source>
        <dbReference type="PROSITE" id="PS50067"/>
    </source>
</evidence>
<keyword evidence="4 9" id="KW-0547">Nucleotide-binding</keyword>
<dbReference type="SUPFAM" id="SSF52540">
    <property type="entry name" value="P-loop containing nucleoside triphosphate hydrolases"/>
    <property type="match status" value="1"/>
</dbReference>
<feature type="binding site" evidence="9">
    <location>
        <begin position="96"/>
        <end position="103"/>
    </location>
    <ligand>
        <name>ATP</name>
        <dbReference type="ChEBI" id="CHEBI:30616"/>
    </ligand>
</feature>
<dbReference type="PROSITE" id="PS50067">
    <property type="entry name" value="KINESIN_MOTOR_2"/>
    <property type="match status" value="1"/>
</dbReference>
<dbReference type="Pfam" id="PF16183">
    <property type="entry name" value="Kinesin_assoc"/>
    <property type="match status" value="1"/>
</dbReference>
<dbReference type="InterPro" id="IPR027417">
    <property type="entry name" value="P-loop_NTPase"/>
</dbReference>
<keyword evidence="14" id="KW-1185">Reference proteome</keyword>
<dbReference type="Gene3D" id="6.10.250.2520">
    <property type="match status" value="1"/>
</dbReference>
<evidence type="ECO:0000256" key="5">
    <source>
        <dbReference type="ARBA" id="ARBA00022840"/>
    </source>
</evidence>
<dbReference type="Pfam" id="PF00225">
    <property type="entry name" value="Kinesin"/>
    <property type="match status" value="1"/>
</dbReference>
<dbReference type="STRING" id="409849.ENSPMGP00000018688"/>
<dbReference type="PROSITE" id="PS00411">
    <property type="entry name" value="KINESIN_MOTOR_1"/>
    <property type="match status" value="1"/>
</dbReference>
<evidence type="ECO:0000256" key="6">
    <source>
        <dbReference type="ARBA" id="ARBA00023054"/>
    </source>
</evidence>